<evidence type="ECO:0000313" key="2">
    <source>
        <dbReference type="Proteomes" id="UP001241110"/>
    </source>
</evidence>
<reference evidence="1" key="1">
    <citation type="submission" date="2023-05" db="EMBL/GenBank/DDBJ databases">
        <authorList>
            <person name="Zhang X."/>
        </authorList>
    </citation>
    <scope>NUCLEOTIDE SEQUENCE</scope>
    <source>
        <strain evidence="1">YF14B1</strain>
    </source>
</reference>
<proteinExistence type="predicted"/>
<protein>
    <submittedName>
        <fullName evidence="1">Uncharacterized protein</fullName>
    </submittedName>
</protein>
<organism evidence="1 2">
    <name type="scientific">Xanthocytophaga flava</name>
    <dbReference type="NCBI Taxonomy" id="3048013"/>
    <lineage>
        <taxon>Bacteria</taxon>
        <taxon>Pseudomonadati</taxon>
        <taxon>Bacteroidota</taxon>
        <taxon>Cytophagia</taxon>
        <taxon>Cytophagales</taxon>
        <taxon>Rhodocytophagaceae</taxon>
        <taxon>Xanthocytophaga</taxon>
    </lineage>
</organism>
<evidence type="ECO:0000313" key="1">
    <source>
        <dbReference type="EMBL" id="MDJ1478996.1"/>
    </source>
</evidence>
<dbReference type="Proteomes" id="UP001241110">
    <property type="component" value="Unassembled WGS sequence"/>
</dbReference>
<dbReference type="EMBL" id="JASJOS010000001">
    <property type="protein sequence ID" value="MDJ1478996.1"/>
    <property type="molecule type" value="Genomic_DNA"/>
</dbReference>
<comment type="caution">
    <text evidence="1">The sequence shown here is derived from an EMBL/GenBank/DDBJ whole genome shotgun (WGS) entry which is preliminary data.</text>
</comment>
<name>A0AAE3U494_9BACT</name>
<dbReference type="RefSeq" id="WP_313975772.1">
    <property type="nucleotide sequence ID" value="NZ_JASJOS010000001.1"/>
</dbReference>
<accession>A0AAE3U494</accession>
<dbReference type="AlphaFoldDB" id="A0AAE3U494"/>
<sequence>MLGLGQLLSMPDNETEEEELYLNKIIEVTGKLDQIVKEMNDILTNELPDNLKD</sequence>
<gene>
    <name evidence="1" type="ORF">QNI16_00795</name>
</gene>